<evidence type="ECO:0000259" key="5">
    <source>
        <dbReference type="Pfam" id="PF04542"/>
    </source>
</evidence>
<organism evidence="7 8">
    <name type="scientific">Pseudomonas cichorii</name>
    <dbReference type="NCBI Taxonomy" id="36746"/>
    <lineage>
        <taxon>Bacteria</taxon>
        <taxon>Pseudomonadati</taxon>
        <taxon>Pseudomonadota</taxon>
        <taxon>Gammaproteobacteria</taxon>
        <taxon>Pseudomonadales</taxon>
        <taxon>Pseudomonadaceae</taxon>
        <taxon>Pseudomonas</taxon>
    </lineage>
</organism>
<accession>A0A3M4VW18</accession>
<dbReference type="EMBL" id="RBRY01000100">
    <property type="protein sequence ID" value="RMR56011.1"/>
    <property type="molecule type" value="Genomic_DNA"/>
</dbReference>
<evidence type="ECO:0000256" key="1">
    <source>
        <dbReference type="ARBA" id="ARBA00010641"/>
    </source>
</evidence>
<dbReference type="InterPro" id="IPR013249">
    <property type="entry name" value="RNA_pol_sigma70_r4_t2"/>
</dbReference>
<gene>
    <name evidence="7" type="ORF">ALP84_00415</name>
</gene>
<dbReference type="NCBIfam" id="NF008889">
    <property type="entry name" value="PRK11924.1-1"/>
    <property type="match status" value="1"/>
</dbReference>
<dbReference type="PANTHER" id="PTHR43133:SF63">
    <property type="entry name" value="RNA POLYMERASE SIGMA FACTOR FECI-RELATED"/>
    <property type="match status" value="1"/>
</dbReference>
<dbReference type="Gene3D" id="1.10.10.10">
    <property type="entry name" value="Winged helix-like DNA-binding domain superfamily/Winged helix DNA-binding domain"/>
    <property type="match status" value="1"/>
</dbReference>
<comment type="similarity">
    <text evidence="1">Belongs to the sigma-70 factor family. ECF subfamily.</text>
</comment>
<feature type="domain" description="RNA polymerase sigma factor 70 region 4 type 2" evidence="6">
    <location>
        <begin position="156"/>
        <end position="203"/>
    </location>
</feature>
<dbReference type="Pfam" id="PF04542">
    <property type="entry name" value="Sigma70_r2"/>
    <property type="match status" value="1"/>
</dbReference>
<keyword evidence="2" id="KW-0805">Transcription regulation</keyword>
<dbReference type="AlphaFoldDB" id="A0A3M4VW18"/>
<dbReference type="InterPro" id="IPR013325">
    <property type="entry name" value="RNA_pol_sigma_r2"/>
</dbReference>
<evidence type="ECO:0000256" key="2">
    <source>
        <dbReference type="ARBA" id="ARBA00023015"/>
    </source>
</evidence>
<dbReference type="InterPro" id="IPR014284">
    <property type="entry name" value="RNA_pol_sigma-70_dom"/>
</dbReference>
<dbReference type="GO" id="GO:0016987">
    <property type="term" value="F:sigma factor activity"/>
    <property type="evidence" value="ECO:0007669"/>
    <property type="project" value="UniProtKB-KW"/>
</dbReference>
<dbReference type="InterPro" id="IPR007627">
    <property type="entry name" value="RNA_pol_sigma70_r2"/>
</dbReference>
<comment type="caution">
    <text evidence="7">The sequence shown here is derived from an EMBL/GenBank/DDBJ whole genome shotgun (WGS) entry which is preliminary data.</text>
</comment>
<dbReference type="SUPFAM" id="SSF88659">
    <property type="entry name" value="Sigma3 and sigma4 domains of RNA polymerase sigma factors"/>
    <property type="match status" value="1"/>
</dbReference>
<dbReference type="SUPFAM" id="SSF88946">
    <property type="entry name" value="Sigma2 domain of RNA polymerase sigma factors"/>
    <property type="match status" value="1"/>
</dbReference>
<evidence type="ECO:0000313" key="7">
    <source>
        <dbReference type="EMBL" id="RMR56011.1"/>
    </source>
</evidence>
<dbReference type="Gene3D" id="1.10.1740.10">
    <property type="match status" value="1"/>
</dbReference>
<keyword evidence="4" id="KW-0804">Transcription</keyword>
<dbReference type="Proteomes" id="UP000278332">
    <property type="component" value="Unassembled WGS sequence"/>
</dbReference>
<dbReference type="Pfam" id="PF08281">
    <property type="entry name" value="Sigma70_r4_2"/>
    <property type="match status" value="1"/>
</dbReference>
<dbReference type="InterPro" id="IPR039425">
    <property type="entry name" value="RNA_pol_sigma-70-like"/>
</dbReference>
<dbReference type="GO" id="GO:0006352">
    <property type="term" value="P:DNA-templated transcription initiation"/>
    <property type="evidence" value="ECO:0007669"/>
    <property type="project" value="InterPro"/>
</dbReference>
<evidence type="ECO:0000259" key="6">
    <source>
        <dbReference type="Pfam" id="PF08281"/>
    </source>
</evidence>
<dbReference type="GO" id="GO:0003677">
    <property type="term" value="F:DNA binding"/>
    <property type="evidence" value="ECO:0007669"/>
    <property type="project" value="InterPro"/>
</dbReference>
<dbReference type="PANTHER" id="PTHR43133">
    <property type="entry name" value="RNA POLYMERASE ECF-TYPE SIGMA FACTO"/>
    <property type="match status" value="1"/>
</dbReference>
<evidence type="ECO:0000256" key="4">
    <source>
        <dbReference type="ARBA" id="ARBA00023163"/>
    </source>
</evidence>
<dbReference type="InterPro" id="IPR013324">
    <property type="entry name" value="RNA_pol_sigma_r3/r4-like"/>
</dbReference>
<dbReference type="NCBIfam" id="TIGR02937">
    <property type="entry name" value="sigma70-ECF"/>
    <property type="match status" value="1"/>
</dbReference>
<protein>
    <submittedName>
        <fullName evidence="7">ECF subfamily RNA polymerase sigma factor</fullName>
    </submittedName>
</protein>
<proteinExistence type="inferred from homology"/>
<sequence length="213" mass="24216">MSGFSMEYRLMPELWRLVAINAANRHHLIIIFISLRNMIPTSPDARRLSVRNRVLQQLFGDHHGWLQERLRARLGCHHDAADMAAETFAQVVALPEPQAIREPRALLTTIAKRLVFASWRRRDLERAYLEVLAQQPQGYEPSAEEQVQALEALSTLDQILDGLSPMGRSAFLYSQLDGMTYAEIGRTLGISAPRVHQYVVKALGLCYLALEQR</sequence>
<keyword evidence="3" id="KW-0731">Sigma factor</keyword>
<name>A0A3M4VW18_PSECI</name>
<evidence type="ECO:0000256" key="3">
    <source>
        <dbReference type="ARBA" id="ARBA00023082"/>
    </source>
</evidence>
<reference evidence="7 8" key="1">
    <citation type="submission" date="2018-08" db="EMBL/GenBank/DDBJ databases">
        <title>Recombination of ecologically and evolutionarily significant loci maintains genetic cohesion in the Pseudomonas syringae species complex.</title>
        <authorList>
            <person name="Dillon M."/>
            <person name="Thakur S."/>
            <person name="Almeida R.N.D."/>
            <person name="Weir B.S."/>
            <person name="Guttman D.S."/>
        </authorList>
    </citation>
    <scope>NUCLEOTIDE SEQUENCE [LARGE SCALE GENOMIC DNA]</scope>
    <source>
        <strain evidence="7 8">ICMP 6917</strain>
    </source>
</reference>
<evidence type="ECO:0000313" key="8">
    <source>
        <dbReference type="Proteomes" id="UP000278332"/>
    </source>
</evidence>
<feature type="domain" description="RNA polymerase sigma-70 region 2" evidence="5">
    <location>
        <begin position="58"/>
        <end position="123"/>
    </location>
</feature>
<dbReference type="InterPro" id="IPR036388">
    <property type="entry name" value="WH-like_DNA-bd_sf"/>
</dbReference>